<dbReference type="InterPro" id="IPR050808">
    <property type="entry name" value="Phage_Integrase"/>
</dbReference>
<dbReference type="InterPro" id="IPR011010">
    <property type="entry name" value="DNA_brk_join_enz"/>
</dbReference>
<dbReference type="CDD" id="cd00801">
    <property type="entry name" value="INT_P4_C"/>
    <property type="match status" value="1"/>
</dbReference>
<evidence type="ECO:0000256" key="5">
    <source>
        <dbReference type="PROSITE-ProRule" id="PRU01248"/>
    </source>
</evidence>
<dbReference type="InterPro" id="IPR025166">
    <property type="entry name" value="Integrase_DNA_bind_dom"/>
</dbReference>
<keyword evidence="2" id="KW-0229">DNA integration</keyword>
<dbReference type="PROSITE" id="PS51898">
    <property type="entry name" value="TYR_RECOMBINASE"/>
    <property type="match status" value="1"/>
</dbReference>
<dbReference type="RefSeq" id="WP_091193878.1">
    <property type="nucleotide sequence ID" value="NZ_FOVE01000009.1"/>
</dbReference>
<dbReference type="InterPro" id="IPR038488">
    <property type="entry name" value="Integrase_DNA-bd_sf"/>
</dbReference>
<dbReference type="PANTHER" id="PTHR30629:SF2">
    <property type="entry name" value="PROPHAGE INTEGRASE INTS-RELATED"/>
    <property type="match status" value="1"/>
</dbReference>
<evidence type="ECO:0000256" key="1">
    <source>
        <dbReference type="ARBA" id="ARBA00008857"/>
    </source>
</evidence>
<dbReference type="Gene3D" id="3.30.160.390">
    <property type="entry name" value="Integrase, DNA-binding domain"/>
    <property type="match status" value="1"/>
</dbReference>
<dbReference type="Pfam" id="PF22022">
    <property type="entry name" value="Phage_int_M"/>
    <property type="match status" value="1"/>
</dbReference>
<accession>A0A1I4Z5D4</accession>
<dbReference type="InterPro" id="IPR053876">
    <property type="entry name" value="Phage_int_M"/>
</dbReference>
<name>A0A1I4Z5D4_9NEIS</name>
<gene>
    <name evidence="8" type="ORF">SAMN05660284_01535</name>
</gene>
<dbReference type="OrthoDB" id="9775880at2"/>
<dbReference type="SUPFAM" id="SSF56349">
    <property type="entry name" value="DNA breaking-rejoining enzymes"/>
    <property type="match status" value="1"/>
</dbReference>
<reference evidence="9" key="1">
    <citation type="submission" date="2016-10" db="EMBL/GenBank/DDBJ databases">
        <authorList>
            <person name="Varghese N."/>
            <person name="Submissions S."/>
        </authorList>
    </citation>
    <scope>NUCLEOTIDE SEQUENCE [LARGE SCALE GENOMIC DNA]</scope>
    <source>
        <strain evidence="9">DSM 6150</strain>
    </source>
</reference>
<evidence type="ECO:0000256" key="2">
    <source>
        <dbReference type="ARBA" id="ARBA00022908"/>
    </source>
</evidence>
<dbReference type="Pfam" id="PF13356">
    <property type="entry name" value="Arm-DNA-bind_3"/>
    <property type="match status" value="1"/>
</dbReference>
<organism evidence="8 9">
    <name type="scientific">Formivibrio citricus</name>
    <dbReference type="NCBI Taxonomy" id="83765"/>
    <lineage>
        <taxon>Bacteria</taxon>
        <taxon>Pseudomonadati</taxon>
        <taxon>Pseudomonadota</taxon>
        <taxon>Betaproteobacteria</taxon>
        <taxon>Neisseriales</taxon>
        <taxon>Chitinibacteraceae</taxon>
        <taxon>Formivibrio</taxon>
    </lineage>
</organism>
<dbReference type="InterPro" id="IPR013762">
    <property type="entry name" value="Integrase-like_cat_sf"/>
</dbReference>
<dbReference type="Gene3D" id="1.10.443.10">
    <property type="entry name" value="Intergrase catalytic core"/>
    <property type="match status" value="1"/>
</dbReference>
<evidence type="ECO:0000313" key="8">
    <source>
        <dbReference type="EMBL" id="SFN45482.1"/>
    </source>
</evidence>
<evidence type="ECO:0000256" key="4">
    <source>
        <dbReference type="ARBA" id="ARBA00023172"/>
    </source>
</evidence>
<evidence type="ECO:0000259" key="6">
    <source>
        <dbReference type="PROSITE" id="PS51898"/>
    </source>
</evidence>
<dbReference type="PROSITE" id="PS51900">
    <property type="entry name" value="CB"/>
    <property type="match status" value="1"/>
</dbReference>
<keyword evidence="3 5" id="KW-0238">DNA-binding</keyword>
<proteinExistence type="inferred from homology"/>
<evidence type="ECO:0000313" key="9">
    <source>
        <dbReference type="Proteomes" id="UP000242869"/>
    </source>
</evidence>
<dbReference type="GO" id="GO:0006310">
    <property type="term" value="P:DNA recombination"/>
    <property type="evidence" value="ECO:0007669"/>
    <property type="project" value="UniProtKB-KW"/>
</dbReference>
<keyword evidence="9" id="KW-1185">Reference proteome</keyword>
<evidence type="ECO:0000259" key="7">
    <source>
        <dbReference type="PROSITE" id="PS51900"/>
    </source>
</evidence>
<protein>
    <submittedName>
        <fullName evidence="8">Integrase</fullName>
    </submittedName>
</protein>
<dbReference type="PANTHER" id="PTHR30629">
    <property type="entry name" value="PROPHAGE INTEGRASE"/>
    <property type="match status" value="1"/>
</dbReference>
<keyword evidence="4" id="KW-0233">DNA recombination</keyword>
<dbReference type="InterPro" id="IPR044068">
    <property type="entry name" value="CB"/>
</dbReference>
<comment type="similarity">
    <text evidence="1">Belongs to the 'phage' integrase family.</text>
</comment>
<dbReference type="Gene3D" id="1.10.150.130">
    <property type="match status" value="1"/>
</dbReference>
<dbReference type="AlphaFoldDB" id="A0A1I4Z5D4"/>
<dbReference type="GO" id="GO:0003677">
    <property type="term" value="F:DNA binding"/>
    <property type="evidence" value="ECO:0007669"/>
    <property type="project" value="UniProtKB-UniRule"/>
</dbReference>
<feature type="domain" description="Core-binding (CB)" evidence="7">
    <location>
        <begin position="104"/>
        <end position="185"/>
    </location>
</feature>
<dbReference type="Proteomes" id="UP000242869">
    <property type="component" value="Unassembled WGS sequence"/>
</dbReference>
<dbReference type="EMBL" id="FOVE01000009">
    <property type="protein sequence ID" value="SFN45482.1"/>
    <property type="molecule type" value="Genomic_DNA"/>
</dbReference>
<dbReference type="STRING" id="83765.SAMN05660284_01535"/>
<evidence type="ECO:0000256" key="3">
    <source>
        <dbReference type="ARBA" id="ARBA00023125"/>
    </source>
</evidence>
<dbReference type="InterPro" id="IPR010998">
    <property type="entry name" value="Integrase_recombinase_N"/>
</dbReference>
<dbReference type="Pfam" id="PF00589">
    <property type="entry name" value="Phage_integrase"/>
    <property type="match status" value="1"/>
</dbReference>
<sequence>MPKKIAPLTDVQCRTVKPANKDLSLFDGNGLFLLIKANGSKLWRFKYTRPNGKAGMLSFGEYPVTGLADARKKRDAARELLATGTDPSDQRKQDKIGNQEKFANTFEIIAREWHKTKRARWSDDHADRILDSLEKDVFAEMGKLPVTEISAPIILRVIKKIEKRGAVETAARVLQRISAVIRYAIQTGRAFNNPAADLVGVVSAVKVEHRPAMPRSELPEFFRRLEAEPLHIQNKLAMHLLAYTFVRPGELRGARWEEFDLERAEWRIPAERMKMRNEHIVPLSRQSLALLEQLRPLTGRFSLLFPAQTDANKPISENTLGYALGRMGYKGIHCPHGFRALASTILNEENFDPDVIERQLAHAPRDKIRAAYHRAQYLDERRTMMQWWADYLDTLKKNPCPRL</sequence>
<feature type="domain" description="Tyr recombinase" evidence="6">
    <location>
        <begin position="208"/>
        <end position="385"/>
    </location>
</feature>
<dbReference type="GO" id="GO:0015074">
    <property type="term" value="P:DNA integration"/>
    <property type="evidence" value="ECO:0007669"/>
    <property type="project" value="UniProtKB-KW"/>
</dbReference>
<dbReference type="InterPro" id="IPR002104">
    <property type="entry name" value="Integrase_catalytic"/>
</dbReference>